<evidence type="ECO:0000313" key="3">
    <source>
        <dbReference type="EMBL" id="RPD39679.1"/>
    </source>
</evidence>
<evidence type="ECO:0000259" key="2">
    <source>
        <dbReference type="Pfam" id="PF04235"/>
    </source>
</evidence>
<dbReference type="PANTHER" id="PTHR30590">
    <property type="entry name" value="INNER MEMBRANE PROTEIN"/>
    <property type="match status" value="1"/>
</dbReference>
<keyword evidence="1" id="KW-0812">Transmembrane</keyword>
<feature type="transmembrane region" description="Helical" evidence="1">
    <location>
        <begin position="149"/>
        <end position="174"/>
    </location>
</feature>
<sequence>MAVIMLYKCSDCHPFRQHFKTAWENLLIFNKTCEPRNPPRMPTPQYALPLQQSERLQIIDSLRGIALCGILLMNIPYFGMPHMMDFDLRLRNETGANYYLWWIVRLFFEGTMRGFFSMLFGAGCILLLERLEKRPPGDISPADIYYRRLLWLLLFGFVDANVLLWNGDVLYVYAAGGLLLYPFRHAKPRLLLIVAIIALAIGTFKGTTRLYEQKAKRTKGEYALQLEKQKVKLTEKQKNDKEAWEKFQKEHSRESQLKEAKEEVEAYQGSYVQTLKHVYPRNEEYQSFSVYGFFFWDLMVCFFLGMYFYKTGVLTGLKPVSFYWKLMLAGYLLGLPLNYWLLDSIFQKDFDITRMADQNLISWYEIRRILVLLGHLGLLMLLYKYGVAKGFLKLMASVGQMAFTNYLMQSIICGFIFYGAGLRWYGAMERYELYIVTGCVWIFQVIFSNIWLKYYRFGPFEWVWRSLTYWKKQPFKRSTPSLPDLA</sequence>
<protein>
    <submittedName>
        <fullName evidence="3">DUF418 domain-containing protein</fullName>
    </submittedName>
</protein>
<feature type="transmembrane region" description="Helical" evidence="1">
    <location>
        <begin position="433"/>
        <end position="452"/>
    </location>
</feature>
<dbReference type="InterPro" id="IPR052529">
    <property type="entry name" value="Bact_Transport_Assoc"/>
</dbReference>
<dbReference type="InterPro" id="IPR007349">
    <property type="entry name" value="DUF418"/>
</dbReference>
<proteinExistence type="predicted"/>
<dbReference type="OrthoDB" id="9807744at2"/>
<keyword evidence="1" id="KW-1133">Transmembrane helix</keyword>
<dbReference type="Pfam" id="PF04235">
    <property type="entry name" value="DUF418"/>
    <property type="match status" value="1"/>
</dbReference>
<evidence type="ECO:0000313" key="4">
    <source>
        <dbReference type="Proteomes" id="UP000279089"/>
    </source>
</evidence>
<dbReference type="PANTHER" id="PTHR30590:SF2">
    <property type="entry name" value="INNER MEMBRANE PROTEIN"/>
    <property type="match status" value="1"/>
</dbReference>
<feature type="transmembrane region" description="Helical" evidence="1">
    <location>
        <begin position="186"/>
        <end position="204"/>
    </location>
</feature>
<feature type="transmembrane region" description="Helical" evidence="1">
    <location>
        <begin position="99"/>
        <end position="128"/>
    </location>
</feature>
<gene>
    <name evidence="3" type="ORF">EG028_18725</name>
</gene>
<feature type="domain" description="DUF418" evidence="2">
    <location>
        <begin position="309"/>
        <end position="471"/>
    </location>
</feature>
<feature type="transmembrane region" description="Helical" evidence="1">
    <location>
        <begin position="406"/>
        <end position="426"/>
    </location>
</feature>
<reference evidence="4" key="1">
    <citation type="submission" date="2018-11" db="EMBL/GenBank/DDBJ databases">
        <title>Chitinophaga lutea sp.nov., isolate from arsenic contaminated soil.</title>
        <authorList>
            <person name="Zong Y."/>
        </authorList>
    </citation>
    <scope>NUCLEOTIDE SEQUENCE [LARGE SCALE GENOMIC DNA]</scope>
    <source>
        <strain evidence="4">YLT18</strain>
    </source>
</reference>
<dbReference type="AlphaFoldDB" id="A0A3N4MJ20"/>
<feature type="transmembrane region" description="Helical" evidence="1">
    <location>
        <begin position="321"/>
        <end position="342"/>
    </location>
</feature>
<feature type="transmembrane region" description="Helical" evidence="1">
    <location>
        <begin position="61"/>
        <end position="79"/>
    </location>
</feature>
<dbReference type="EMBL" id="RMBX01000010">
    <property type="protein sequence ID" value="RPD39679.1"/>
    <property type="molecule type" value="Genomic_DNA"/>
</dbReference>
<feature type="transmembrane region" description="Helical" evidence="1">
    <location>
        <begin position="288"/>
        <end position="309"/>
    </location>
</feature>
<keyword evidence="1" id="KW-0472">Membrane</keyword>
<organism evidence="3 4">
    <name type="scientific">Chitinophaga barathri</name>
    <dbReference type="NCBI Taxonomy" id="1647451"/>
    <lineage>
        <taxon>Bacteria</taxon>
        <taxon>Pseudomonadati</taxon>
        <taxon>Bacteroidota</taxon>
        <taxon>Chitinophagia</taxon>
        <taxon>Chitinophagales</taxon>
        <taxon>Chitinophagaceae</taxon>
        <taxon>Chitinophaga</taxon>
    </lineage>
</organism>
<accession>A0A3N4MJ20</accession>
<feature type="transmembrane region" description="Helical" evidence="1">
    <location>
        <begin position="369"/>
        <end position="386"/>
    </location>
</feature>
<dbReference type="Proteomes" id="UP000279089">
    <property type="component" value="Unassembled WGS sequence"/>
</dbReference>
<evidence type="ECO:0000256" key="1">
    <source>
        <dbReference type="SAM" id="Phobius"/>
    </source>
</evidence>
<keyword evidence="4" id="KW-1185">Reference proteome</keyword>
<name>A0A3N4MJ20_9BACT</name>
<comment type="caution">
    <text evidence="3">The sequence shown here is derived from an EMBL/GenBank/DDBJ whole genome shotgun (WGS) entry which is preliminary data.</text>
</comment>